<evidence type="ECO:0008006" key="3">
    <source>
        <dbReference type="Google" id="ProtNLM"/>
    </source>
</evidence>
<dbReference type="Proteomes" id="UP001298753">
    <property type="component" value="Unassembled WGS sequence"/>
</dbReference>
<dbReference type="AlphaFoldDB" id="A0AAW4VVZ4"/>
<evidence type="ECO:0000313" key="2">
    <source>
        <dbReference type="Proteomes" id="UP001298753"/>
    </source>
</evidence>
<proteinExistence type="predicted"/>
<name>A0AAW4VVZ4_9FIRM</name>
<gene>
    <name evidence="1" type="ORF">LKD22_00625</name>
</gene>
<dbReference type="Gene3D" id="3.30.429.10">
    <property type="entry name" value="Macrophage Migration Inhibitory Factor"/>
    <property type="match status" value="1"/>
</dbReference>
<accession>A0AAW4VVZ4</accession>
<dbReference type="EMBL" id="JAJEPX010000001">
    <property type="protein sequence ID" value="MCC2175645.1"/>
    <property type="molecule type" value="Genomic_DNA"/>
</dbReference>
<protein>
    <recommendedName>
        <fullName evidence="3">Macrophage migration inhibitory factor (MIF)</fullName>
    </recommendedName>
</protein>
<dbReference type="Pfam" id="PF01187">
    <property type="entry name" value="MIF"/>
    <property type="match status" value="1"/>
</dbReference>
<dbReference type="SUPFAM" id="SSF55331">
    <property type="entry name" value="Tautomerase/MIF"/>
    <property type="match status" value="1"/>
</dbReference>
<dbReference type="RefSeq" id="WP_110436739.1">
    <property type="nucleotide sequence ID" value="NZ_DBEZDI010000028.1"/>
</dbReference>
<dbReference type="InterPro" id="IPR001398">
    <property type="entry name" value="Macrophage_inhib_fac"/>
</dbReference>
<keyword evidence="2" id="KW-1185">Reference proteome</keyword>
<dbReference type="GeneID" id="98660466"/>
<organism evidence="1 2">
    <name type="scientific">Agathobaculum butyriciproducens</name>
    <dbReference type="NCBI Taxonomy" id="1628085"/>
    <lineage>
        <taxon>Bacteria</taxon>
        <taxon>Bacillati</taxon>
        <taxon>Bacillota</taxon>
        <taxon>Clostridia</taxon>
        <taxon>Eubacteriales</taxon>
        <taxon>Butyricicoccaceae</taxon>
        <taxon>Agathobaculum</taxon>
    </lineage>
</organism>
<dbReference type="InterPro" id="IPR014347">
    <property type="entry name" value="Tautomerase/MIF_sf"/>
</dbReference>
<evidence type="ECO:0000313" key="1">
    <source>
        <dbReference type="EMBL" id="MCC2175645.1"/>
    </source>
</evidence>
<sequence length="113" mass="12733">MPYIAVTTSKALSDEQKDELKKTIGQKISLIPGKTEAALMVDISDNHTMYFAGEKRKLAYVDVRCYGSTEFENKKALTEALFDAVELHTGLHDDSIYLTYTEFSNWGTRGTMK</sequence>
<comment type="caution">
    <text evidence="1">The sequence shown here is derived from an EMBL/GenBank/DDBJ whole genome shotgun (WGS) entry which is preliminary data.</text>
</comment>
<reference evidence="1 2" key="1">
    <citation type="submission" date="2021-10" db="EMBL/GenBank/DDBJ databases">
        <title>Anaerobic single-cell dispensing facilitates the cultivation of human gut bacteria.</title>
        <authorList>
            <person name="Afrizal A."/>
        </authorList>
    </citation>
    <scope>NUCLEOTIDE SEQUENCE [LARGE SCALE GENOMIC DNA]</scope>
    <source>
        <strain evidence="1 2">CLA-AA-H270</strain>
    </source>
</reference>